<sequence>MDFVSGLSLTPTKLTKLAHFLSVHINYSLQKLVRLYISEIVRLLGVPKLHETLGTRLDFSTTFHPQFDGWEEHFPLAKLAYNNSFQSSIQMAPYEALQIESDIGSIEVLCKFEVEGYRVQCQGSISLWKKVLRFGQKGKLSPRFIGPYRILKRIGLVAYQLELPPKMNCIHDVYHVSMLRRYQSDPSHVVPIEEIKVIQDLSFKEESVQILEREVMVLRKKWISLVKVLWRNHGTEEAPWIQMTQFVNNTPISYNPIRLDLR</sequence>
<dbReference type="SUPFAM" id="SSF53098">
    <property type="entry name" value="Ribonuclease H-like"/>
    <property type="match status" value="1"/>
</dbReference>
<evidence type="ECO:0000259" key="1">
    <source>
        <dbReference type="Pfam" id="PF24626"/>
    </source>
</evidence>
<dbReference type="InterPro" id="IPR056924">
    <property type="entry name" value="SH3_Tf2-1"/>
</dbReference>
<name>A0A5B6VN93_9ROSI</name>
<comment type="caution">
    <text evidence="2">The sequence shown here is derived from an EMBL/GenBank/DDBJ whole genome shotgun (WGS) entry which is preliminary data.</text>
</comment>
<dbReference type="Pfam" id="PF24626">
    <property type="entry name" value="SH3_Tf2-1"/>
    <property type="match status" value="1"/>
</dbReference>
<proteinExistence type="predicted"/>
<evidence type="ECO:0000313" key="3">
    <source>
        <dbReference type="Proteomes" id="UP000325315"/>
    </source>
</evidence>
<dbReference type="AlphaFoldDB" id="A0A5B6VN93"/>
<feature type="domain" description="Tf2-1-like SH3-like" evidence="1">
    <location>
        <begin position="130"/>
        <end position="182"/>
    </location>
</feature>
<protein>
    <submittedName>
        <fullName evidence="2">DNA/RNA polymerases superfamily protein</fullName>
    </submittedName>
</protein>
<dbReference type="EMBL" id="SMMG02000006">
    <property type="protein sequence ID" value="KAA3470631.1"/>
    <property type="molecule type" value="Genomic_DNA"/>
</dbReference>
<dbReference type="OrthoDB" id="996762at2759"/>
<keyword evidence="3" id="KW-1185">Reference proteome</keyword>
<organism evidence="2 3">
    <name type="scientific">Gossypium australe</name>
    <dbReference type="NCBI Taxonomy" id="47621"/>
    <lineage>
        <taxon>Eukaryota</taxon>
        <taxon>Viridiplantae</taxon>
        <taxon>Streptophyta</taxon>
        <taxon>Embryophyta</taxon>
        <taxon>Tracheophyta</taxon>
        <taxon>Spermatophyta</taxon>
        <taxon>Magnoliopsida</taxon>
        <taxon>eudicotyledons</taxon>
        <taxon>Gunneridae</taxon>
        <taxon>Pentapetalae</taxon>
        <taxon>rosids</taxon>
        <taxon>malvids</taxon>
        <taxon>Malvales</taxon>
        <taxon>Malvaceae</taxon>
        <taxon>Malvoideae</taxon>
        <taxon>Gossypium</taxon>
    </lineage>
</organism>
<dbReference type="PANTHER" id="PTHR46148">
    <property type="entry name" value="CHROMO DOMAIN-CONTAINING PROTEIN"/>
    <property type="match status" value="1"/>
</dbReference>
<dbReference type="InterPro" id="IPR012337">
    <property type="entry name" value="RNaseH-like_sf"/>
</dbReference>
<dbReference type="Proteomes" id="UP000325315">
    <property type="component" value="Unassembled WGS sequence"/>
</dbReference>
<accession>A0A5B6VN93</accession>
<gene>
    <name evidence="2" type="ORF">EPI10_016321</name>
</gene>
<evidence type="ECO:0000313" key="2">
    <source>
        <dbReference type="EMBL" id="KAA3470631.1"/>
    </source>
</evidence>
<dbReference type="PANTHER" id="PTHR46148:SF44">
    <property type="entry name" value="GAG-POL POLYPROTEIN"/>
    <property type="match status" value="1"/>
</dbReference>
<reference evidence="3" key="1">
    <citation type="journal article" date="2019" name="Plant Biotechnol. J.">
        <title>Genome sequencing of the Australian wild diploid species Gossypium australe highlights disease resistance and delayed gland morphogenesis.</title>
        <authorList>
            <person name="Cai Y."/>
            <person name="Cai X."/>
            <person name="Wang Q."/>
            <person name="Wang P."/>
            <person name="Zhang Y."/>
            <person name="Cai C."/>
            <person name="Xu Y."/>
            <person name="Wang K."/>
            <person name="Zhou Z."/>
            <person name="Wang C."/>
            <person name="Geng S."/>
            <person name="Li B."/>
            <person name="Dong Q."/>
            <person name="Hou Y."/>
            <person name="Wang H."/>
            <person name="Ai P."/>
            <person name="Liu Z."/>
            <person name="Yi F."/>
            <person name="Sun M."/>
            <person name="An G."/>
            <person name="Cheng J."/>
            <person name="Zhang Y."/>
            <person name="Shi Q."/>
            <person name="Xie Y."/>
            <person name="Shi X."/>
            <person name="Chang Y."/>
            <person name="Huang F."/>
            <person name="Chen Y."/>
            <person name="Hong S."/>
            <person name="Mi L."/>
            <person name="Sun Q."/>
            <person name="Zhang L."/>
            <person name="Zhou B."/>
            <person name="Peng R."/>
            <person name="Zhang X."/>
            <person name="Liu F."/>
        </authorList>
    </citation>
    <scope>NUCLEOTIDE SEQUENCE [LARGE SCALE GENOMIC DNA]</scope>
    <source>
        <strain evidence="3">cv. PA1801</strain>
    </source>
</reference>